<evidence type="ECO:0000313" key="3">
    <source>
        <dbReference type="EMBL" id="VDP74148.1"/>
    </source>
</evidence>
<dbReference type="Proteomes" id="UP000272942">
    <property type="component" value="Unassembled WGS sequence"/>
</dbReference>
<dbReference type="AlphaFoldDB" id="A0A183ADD3"/>
<evidence type="ECO:0000259" key="2">
    <source>
        <dbReference type="PROSITE" id="PS50196"/>
    </source>
</evidence>
<evidence type="ECO:0000313" key="4">
    <source>
        <dbReference type="Proteomes" id="UP000272942"/>
    </source>
</evidence>
<feature type="region of interest" description="Disordered" evidence="1">
    <location>
        <begin position="276"/>
        <end position="316"/>
    </location>
</feature>
<organism evidence="5">
    <name type="scientific">Echinostoma caproni</name>
    <dbReference type="NCBI Taxonomy" id="27848"/>
    <lineage>
        <taxon>Eukaryota</taxon>
        <taxon>Metazoa</taxon>
        <taxon>Spiralia</taxon>
        <taxon>Lophotrochozoa</taxon>
        <taxon>Platyhelminthes</taxon>
        <taxon>Trematoda</taxon>
        <taxon>Digenea</taxon>
        <taxon>Plagiorchiida</taxon>
        <taxon>Echinostomata</taxon>
        <taxon>Echinostomatoidea</taxon>
        <taxon>Echinostomatidae</taxon>
        <taxon>Echinostoma</taxon>
    </lineage>
</organism>
<gene>
    <name evidence="3" type="ORF">ECPE_LOCUS4968</name>
</gene>
<dbReference type="InterPro" id="IPR011993">
    <property type="entry name" value="PH-like_dom_sf"/>
</dbReference>
<dbReference type="SUPFAM" id="SSF50729">
    <property type="entry name" value="PH domain-like"/>
    <property type="match status" value="1"/>
</dbReference>
<reference evidence="3 4" key="2">
    <citation type="submission" date="2018-11" db="EMBL/GenBank/DDBJ databases">
        <authorList>
            <consortium name="Pathogen Informatics"/>
        </authorList>
    </citation>
    <scope>NUCLEOTIDE SEQUENCE [LARGE SCALE GENOMIC DNA]</scope>
    <source>
        <strain evidence="3 4">Egypt</strain>
    </source>
</reference>
<dbReference type="SMART" id="SM00160">
    <property type="entry name" value="RanBD"/>
    <property type="match status" value="1"/>
</dbReference>
<feature type="domain" description="RanBD1" evidence="2">
    <location>
        <begin position="102"/>
        <end position="206"/>
    </location>
</feature>
<keyword evidence="4" id="KW-1185">Reference proteome</keyword>
<reference evidence="5" key="1">
    <citation type="submission" date="2016-06" db="UniProtKB">
        <authorList>
            <consortium name="WormBaseParasite"/>
        </authorList>
    </citation>
    <scope>IDENTIFICATION</scope>
</reference>
<sequence>MESQPKVSVEEKHNLPQPLNSTPTPTPPLVNLPTTNTVSSNFVFGQNISERVTNASVMPLSKETSTSSGTCGQDTGEDHEIVEITPCLTTLTDSANAVAAELREKSSPLSSEIPQEPIVTGEEGECTVLKTYCRFYDFDREKQLWVEKGNAYVHLNDIPLSKVGNDTSLTATVRPPTGPPARSRLVARVCKTLKLLANTPVWSGLTAAMADERSIRLTTICSAVGEEMPGAERQSLESQSKPEFRAYLLVMRSPNDATRLYQALLARKNITALTSASYGESADTGESNSDSSSAYGSNETGVCLVPESEAVEQGSA</sequence>
<dbReference type="EMBL" id="UZAN01041802">
    <property type="protein sequence ID" value="VDP74148.1"/>
    <property type="molecule type" value="Genomic_DNA"/>
</dbReference>
<proteinExistence type="predicted"/>
<protein>
    <submittedName>
        <fullName evidence="5">RanBD1 domain-containing protein</fullName>
    </submittedName>
</protein>
<accession>A0A183ADD3</accession>
<feature type="region of interest" description="Disordered" evidence="1">
    <location>
        <begin position="1"/>
        <end position="28"/>
    </location>
</feature>
<dbReference type="WBParaSite" id="ECPE_0000498001-mRNA-1">
    <property type="protein sequence ID" value="ECPE_0000498001-mRNA-1"/>
    <property type="gene ID" value="ECPE_0000498001"/>
</dbReference>
<dbReference type="OrthoDB" id="185618at2759"/>
<feature type="compositionally biased region" description="Low complexity" evidence="1">
    <location>
        <begin position="287"/>
        <end position="297"/>
    </location>
</feature>
<dbReference type="Gene3D" id="2.30.29.30">
    <property type="entry name" value="Pleckstrin-homology domain (PH domain)/Phosphotyrosine-binding domain (PTB)"/>
    <property type="match status" value="1"/>
</dbReference>
<dbReference type="PROSITE" id="PS50196">
    <property type="entry name" value="RANBD1"/>
    <property type="match status" value="1"/>
</dbReference>
<evidence type="ECO:0000256" key="1">
    <source>
        <dbReference type="SAM" id="MobiDB-lite"/>
    </source>
</evidence>
<evidence type="ECO:0000313" key="5">
    <source>
        <dbReference type="WBParaSite" id="ECPE_0000498001-mRNA-1"/>
    </source>
</evidence>
<name>A0A183ADD3_9TREM</name>
<dbReference type="InterPro" id="IPR000156">
    <property type="entry name" value="Ran_bind_dom"/>
</dbReference>